<dbReference type="EMBL" id="JAKZGS010000022">
    <property type="protein sequence ID" value="MCH7399858.1"/>
    <property type="molecule type" value="Genomic_DNA"/>
</dbReference>
<accession>A0ABS9UTA0</accession>
<comment type="caution">
    <text evidence="1">The sequence shown here is derived from an EMBL/GenBank/DDBJ whole genome shotgun (WGS) entry which is preliminary data.</text>
</comment>
<name>A0ABS9UTA0_9BACT</name>
<organism evidence="1 2">
    <name type="scientific">Belliella calami</name>
    <dbReference type="NCBI Taxonomy" id="2923436"/>
    <lineage>
        <taxon>Bacteria</taxon>
        <taxon>Pseudomonadati</taxon>
        <taxon>Bacteroidota</taxon>
        <taxon>Cytophagia</taxon>
        <taxon>Cytophagales</taxon>
        <taxon>Cyclobacteriaceae</taxon>
        <taxon>Belliella</taxon>
    </lineage>
</organism>
<evidence type="ECO:0000313" key="2">
    <source>
        <dbReference type="Proteomes" id="UP001165488"/>
    </source>
</evidence>
<dbReference type="InterPro" id="IPR036709">
    <property type="entry name" value="Autotransporte_beta_dom_sf"/>
</dbReference>
<sequence>MKKYIKILVIFILFIVISKESKAQVYLGGGGVISQFSSASLEEYRGIGAIVQRQIYLKDSRLSLTPTLQGSWLTDKQYNENFSEFYTSVSAGVHLNYDLLSFNKFRFTPFAGPSFVWVTGTDAGVLAQVPQAVNFYRLGLEVGASLTYIHSEKFSIKLIPLTYTFSNKEFVQGNVLSLLFQIM</sequence>
<dbReference type="RefSeq" id="WP_241276352.1">
    <property type="nucleotide sequence ID" value="NZ_JAKZGS010000022.1"/>
</dbReference>
<proteinExistence type="predicted"/>
<gene>
    <name evidence="1" type="ORF">MM236_17825</name>
</gene>
<dbReference type="Proteomes" id="UP001165488">
    <property type="component" value="Unassembled WGS sequence"/>
</dbReference>
<protein>
    <recommendedName>
        <fullName evidence="3">Outer membrane protein beta-barrel domain-containing protein</fullName>
    </recommendedName>
</protein>
<reference evidence="1" key="1">
    <citation type="submission" date="2022-03" db="EMBL/GenBank/DDBJ databases">
        <title>De novo assembled genomes of Belliella spp. (Cyclobacteriaceae) strains.</title>
        <authorList>
            <person name="Szabo A."/>
            <person name="Korponai K."/>
            <person name="Felfoldi T."/>
        </authorList>
    </citation>
    <scope>NUCLEOTIDE SEQUENCE</scope>
    <source>
        <strain evidence="1">DSM 107340</strain>
    </source>
</reference>
<dbReference type="SUPFAM" id="SSF103515">
    <property type="entry name" value="Autotransporter"/>
    <property type="match status" value="1"/>
</dbReference>
<keyword evidence="2" id="KW-1185">Reference proteome</keyword>
<evidence type="ECO:0008006" key="3">
    <source>
        <dbReference type="Google" id="ProtNLM"/>
    </source>
</evidence>
<evidence type="ECO:0000313" key="1">
    <source>
        <dbReference type="EMBL" id="MCH7399858.1"/>
    </source>
</evidence>